<keyword evidence="1" id="KW-0472">Membrane</keyword>
<feature type="transmembrane region" description="Helical" evidence="1">
    <location>
        <begin position="65"/>
        <end position="81"/>
    </location>
</feature>
<sequence length="238" mass="27574">MKLLISNQHGALVMALIPFLYGILLTGPIPQHLFLLFAWLSIYLMSYPLLNLFKGKNTKEYRKWTVIYGASSVLFAIPVLMYDWHIIVFIMAMCPFLFINIYFTKAKDERNLWNDLAGLAIFAIAGMGAYYFPGRIFDEKIYWVAIYPSLFFIGTTLYIKSVMRERKNPNYLYSSIIFHLLCVVGFLIYREYVIAIGFLLALIRAIYLPYKHLPVKQTGVIEFIISGIFFIILLITAL</sequence>
<evidence type="ECO:0000256" key="1">
    <source>
        <dbReference type="SAM" id="Phobius"/>
    </source>
</evidence>
<accession>A0ABX3KYD0</accession>
<proteinExistence type="predicted"/>
<feature type="transmembrane region" description="Helical" evidence="1">
    <location>
        <begin position="219"/>
        <end position="237"/>
    </location>
</feature>
<evidence type="ECO:0000313" key="2">
    <source>
        <dbReference type="EMBL" id="OOF69773.1"/>
    </source>
</evidence>
<comment type="caution">
    <text evidence="2">The sequence shown here is derived from an EMBL/GenBank/DDBJ whole genome shotgun (WGS) entry which is preliminary data.</text>
</comment>
<feature type="transmembrane region" description="Helical" evidence="1">
    <location>
        <begin position="116"/>
        <end position="134"/>
    </location>
</feature>
<dbReference type="Pfam" id="PF14256">
    <property type="entry name" value="YwiC"/>
    <property type="match status" value="1"/>
</dbReference>
<reference evidence="2 3" key="1">
    <citation type="submission" date="2016-10" db="EMBL/GenBank/DDBJ databases">
        <title>Rodentibacter gen. nov. and new species.</title>
        <authorList>
            <person name="Christensen H."/>
        </authorList>
    </citation>
    <scope>NUCLEOTIDE SEQUENCE [LARGE SCALE GENOMIC DNA]</scope>
    <source>
        <strain evidence="2 3">1998236014</strain>
    </source>
</reference>
<keyword evidence="1" id="KW-0812">Transmembrane</keyword>
<protein>
    <recommendedName>
        <fullName evidence="4">YwiC-like family protein</fullName>
    </recommendedName>
</protein>
<gene>
    <name evidence="2" type="ORF">BKG89_05475</name>
</gene>
<name>A0ABX3KYD0_9PAST</name>
<dbReference type="Proteomes" id="UP000188820">
    <property type="component" value="Unassembled WGS sequence"/>
</dbReference>
<dbReference type="EMBL" id="MLAA01000023">
    <property type="protein sequence ID" value="OOF69773.1"/>
    <property type="molecule type" value="Genomic_DNA"/>
</dbReference>
<dbReference type="RefSeq" id="WP_077463177.1">
    <property type="nucleotide sequence ID" value="NZ_MLAA01000023.1"/>
</dbReference>
<keyword evidence="1" id="KW-1133">Transmembrane helix</keyword>
<feature type="transmembrane region" description="Helical" evidence="1">
    <location>
        <begin position="140"/>
        <end position="159"/>
    </location>
</feature>
<feature type="transmembrane region" description="Helical" evidence="1">
    <location>
        <begin position="12"/>
        <end position="29"/>
    </location>
</feature>
<organism evidence="2 3">
    <name type="scientific">Rodentibacter caecimuris</name>
    <dbReference type="NCBI Taxonomy" id="1796644"/>
    <lineage>
        <taxon>Bacteria</taxon>
        <taxon>Pseudomonadati</taxon>
        <taxon>Pseudomonadota</taxon>
        <taxon>Gammaproteobacteria</taxon>
        <taxon>Pasteurellales</taxon>
        <taxon>Pasteurellaceae</taxon>
        <taxon>Rodentibacter</taxon>
    </lineage>
</organism>
<evidence type="ECO:0008006" key="4">
    <source>
        <dbReference type="Google" id="ProtNLM"/>
    </source>
</evidence>
<evidence type="ECO:0000313" key="3">
    <source>
        <dbReference type="Proteomes" id="UP000188820"/>
    </source>
</evidence>
<keyword evidence="3" id="KW-1185">Reference proteome</keyword>
<feature type="transmembrane region" description="Helical" evidence="1">
    <location>
        <begin position="35"/>
        <end position="53"/>
    </location>
</feature>
<dbReference type="InterPro" id="IPR025576">
    <property type="entry name" value="YwiC"/>
</dbReference>
<feature type="transmembrane region" description="Helical" evidence="1">
    <location>
        <begin position="171"/>
        <end position="188"/>
    </location>
</feature>
<feature type="transmembrane region" description="Helical" evidence="1">
    <location>
        <begin position="87"/>
        <end position="104"/>
    </location>
</feature>